<evidence type="ECO:0000313" key="3">
    <source>
        <dbReference type="Proteomes" id="UP001195769"/>
    </source>
</evidence>
<dbReference type="AlphaFoldDB" id="A0AAD4HEJ6"/>
<evidence type="ECO:0000259" key="1">
    <source>
        <dbReference type="Pfam" id="PF20149"/>
    </source>
</evidence>
<protein>
    <recommendedName>
        <fullName evidence="1">DUF6532 domain-containing protein</fullName>
    </recommendedName>
</protein>
<proteinExistence type="predicted"/>
<dbReference type="RefSeq" id="XP_041219289.1">
    <property type="nucleotide sequence ID" value="XM_041368245.1"/>
</dbReference>
<keyword evidence="3" id="KW-1185">Reference proteome</keyword>
<gene>
    <name evidence="2" type="ORF">F5891DRAFT_1196054</name>
</gene>
<dbReference type="Proteomes" id="UP001195769">
    <property type="component" value="Unassembled WGS sequence"/>
</dbReference>
<dbReference type="EMBL" id="JABBWK010000092">
    <property type="protein sequence ID" value="KAG1893713.1"/>
    <property type="molecule type" value="Genomic_DNA"/>
</dbReference>
<feature type="domain" description="DUF6532" evidence="1">
    <location>
        <begin position="2"/>
        <end position="139"/>
    </location>
</feature>
<evidence type="ECO:0000313" key="2">
    <source>
        <dbReference type="EMBL" id="KAG1893713.1"/>
    </source>
</evidence>
<comment type="caution">
    <text evidence="2">The sequence shown here is derived from an EMBL/GenBank/DDBJ whole genome shotgun (WGS) entry which is preliminary data.</text>
</comment>
<dbReference type="Pfam" id="PF20149">
    <property type="entry name" value="DUF6532"/>
    <property type="match status" value="1"/>
</dbReference>
<dbReference type="GeneID" id="64662543"/>
<reference evidence="2" key="1">
    <citation type="journal article" date="2020" name="New Phytol.">
        <title>Comparative genomics reveals dynamic genome evolution in host specialist ectomycorrhizal fungi.</title>
        <authorList>
            <person name="Lofgren L.A."/>
            <person name="Nguyen N.H."/>
            <person name="Vilgalys R."/>
            <person name="Ruytinx J."/>
            <person name="Liao H.L."/>
            <person name="Branco S."/>
            <person name="Kuo A."/>
            <person name="LaButti K."/>
            <person name="Lipzen A."/>
            <person name="Andreopoulos W."/>
            <person name="Pangilinan J."/>
            <person name="Riley R."/>
            <person name="Hundley H."/>
            <person name="Na H."/>
            <person name="Barry K."/>
            <person name="Grigoriev I.V."/>
            <person name="Stajich J.E."/>
            <person name="Kennedy P.G."/>
        </authorList>
    </citation>
    <scope>NUCLEOTIDE SEQUENCE</scope>
    <source>
        <strain evidence="2">FC203</strain>
    </source>
</reference>
<dbReference type="InterPro" id="IPR045341">
    <property type="entry name" value="DUF6532"/>
</dbReference>
<sequence length="183" mass="20541">MQSEMKKVTRPIAAAKYDILPTDVYDDNKYGEYVCSQVQDLLDGGNFLHNGVDKQGRTNNLANGALGEFCSTFFYMSEHALTKSFLDEFAEAVPEGAVALGATTLAAAIDEYKTGIYKPMKFVSELYQPIYDSVMQLYDDVKLDPYHSKKCRAVCKKWARAAGTLTCNQSNRRHNWGLKLKLN</sequence>
<accession>A0AAD4HEJ6</accession>
<name>A0AAD4HEJ6_9AGAM</name>
<organism evidence="2 3">
    <name type="scientific">Suillus fuscotomentosus</name>
    <dbReference type="NCBI Taxonomy" id="1912939"/>
    <lineage>
        <taxon>Eukaryota</taxon>
        <taxon>Fungi</taxon>
        <taxon>Dikarya</taxon>
        <taxon>Basidiomycota</taxon>
        <taxon>Agaricomycotina</taxon>
        <taxon>Agaricomycetes</taxon>
        <taxon>Agaricomycetidae</taxon>
        <taxon>Boletales</taxon>
        <taxon>Suillineae</taxon>
        <taxon>Suillaceae</taxon>
        <taxon>Suillus</taxon>
    </lineage>
</organism>